<proteinExistence type="predicted"/>
<protein>
    <submittedName>
        <fullName evidence="1">Uncharacterized protein</fullName>
    </submittedName>
</protein>
<organism evidence="1 2">
    <name type="scientific">Aquilegia coerulea</name>
    <name type="common">Rocky mountain columbine</name>
    <dbReference type="NCBI Taxonomy" id="218851"/>
    <lineage>
        <taxon>Eukaryota</taxon>
        <taxon>Viridiplantae</taxon>
        <taxon>Streptophyta</taxon>
        <taxon>Embryophyta</taxon>
        <taxon>Tracheophyta</taxon>
        <taxon>Spermatophyta</taxon>
        <taxon>Magnoliopsida</taxon>
        <taxon>Ranunculales</taxon>
        <taxon>Ranunculaceae</taxon>
        <taxon>Thalictroideae</taxon>
        <taxon>Aquilegia</taxon>
    </lineage>
</organism>
<dbReference type="AlphaFoldDB" id="A0A2G5EWW2"/>
<evidence type="ECO:0000313" key="1">
    <source>
        <dbReference type="EMBL" id="PIA60220.1"/>
    </source>
</evidence>
<sequence>MYSCTSKCRIFYVFIILSCECHFQFANYLLIEWNYIVQITTAEKHCIQFIAIPTKTTHKIKLNLVIKNSNKRVNNLSTPKIKEIAVKGSCLHLR</sequence>
<gene>
    <name evidence="1" type="ORF">AQUCO_00300018v1</name>
</gene>
<accession>A0A2G5EWW2</accession>
<evidence type="ECO:0000313" key="2">
    <source>
        <dbReference type="Proteomes" id="UP000230069"/>
    </source>
</evidence>
<dbReference type="InParanoid" id="A0A2G5EWW2"/>
<reference evidence="1 2" key="1">
    <citation type="submission" date="2017-09" db="EMBL/GenBank/DDBJ databases">
        <title>WGS assembly of Aquilegia coerulea Goldsmith.</title>
        <authorList>
            <person name="Hodges S."/>
            <person name="Kramer E."/>
            <person name="Nordborg M."/>
            <person name="Tomkins J."/>
            <person name="Borevitz J."/>
            <person name="Derieg N."/>
            <person name="Yan J."/>
            <person name="Mihaltcheva S."/>
            <person name="Hayes R.D."/>
            <person name="Rokhsar D."/>
        </authorList>
    </citation>
    <scope>NUCLEOTIDE SEQUENCE [LARGE SCALE GENOMIC DNA]</scope>
    <source>
        <strain evidence="2">cv. Goldsmith</strain>
    </source>
</reference>
<dbReference type="Proteomes" id="UP000230069">
    <property type="component" value="Unassembled WGS sequence"/>
</dbReference>
<keyword evidence="2" id="KW-1185">Reference proteome</keyword>
<name>A0A2G5EWW2_AQUCA</name>
<dbReference type="EMBL" id="KZ305020">
    <property type="protein sequence ID" value="PIA60220.1"/>
    <property type="molecule type" value="Genomic_DNA"/>
</dbReference>